<proteinExistence type="predicted"/>
<dbReference type="SUPFAM" id="SSF57184">
    <property type="entry name" value="Growth factor receptor domain"/>
    <property type="match status" value="2"/>
</dbReference>
<evidence type="ECO:0000256" key="4">
    <source>
        <dbReference type="ARBA" id="ARBA00022679"/>
    </source>
</evidence>
<evidence type="ECO:0000256" key="1">
    <source>
        <dbReference type="ARBA" id="ARBA00004479"/>
    </source>
</evidence>
<dbReference type="Ensembl" id="ENSCABT00000033230.1">
    <property type="protein sequence ID" value="ENSCABP00000030316.1"/>
    <property type="gene ID" value="ENSCABG00000022190.1"/>
</dbReference>
<dbReference type="SMART" id="SM00261">
    <property type="entry name" value="FU"/>
    <property type="match status" value="2"/>
</dbReference>
<accession>A0A8C0JDR7</accession>
<sequence length="448" mass="49751">RCKGMKPTDCCHEQCAAGCTGPKHSDCLVSACLHVNRSGICELHCPPLFIYNSDIFQSVPNRDGRYTFGASCVRKCPYNYLATEVGSCTLVCPQDNQEVSTDSVQKCEKCSKPCPEGCYGLGVDFLKGVRAVNSSNIQHFAHCTKIFGSLAFLPETFTGDPATNTAPLKPEQLKSFGSLEELTGFLYIESWPETFPDLSIFQNLRIIRGRVLHNGAYSLTLQNLSIVSLGLRSLQEISSGMVLVHQNPNLCFLQKVPWKAIFRNRRQTLANCGILPSENEGLVCFHLCAKGQCWGPGPTQCLACEQFLRGQECVESCNLLDGEQPCWADQCMACAHYRDAQYCVERCPSGVKADSSFVPIWKYPDEHGVCRLCPTNCNWPLQWNQPIQQPPPSPSQVTSIIAGVVGALLALVLILIIVVCIKRRRQQERKHAMRRLLQETEVWTAPQA</sequence>
<dbReference type="InterPro" id="IPR032778">
    <property type="entry name" value="GF_recep_IV"/>
</dbReference>
<evidence type="ECO:0000256" key="10">
    <source>
        <dbReference type="ARBA" id="ARBA00023136"/>
    </source>
</evidence>
<feature type="transmembrane region" description="Helical" evidence="16">
    <location>
        <begin position="400"/>
        <end position="421"/>
    </location>
</feature>
<dbReference type="GO" id="GO:0004714">
    <property type="term" value="F:transmembrane receptor protein tyrosine kinase activity"/>
    <property type="evidence" value="ECO:0007669"/>
    <property type="project" value="UniProtKB-EC"/>
</dbReference>
<dbReference type="GeneTree" id="ENSGT00940000158232"/>
<dbReference type="Pfam" id="PF00757">
    <property type="entry name" value="Furin-like"/>
    <property type="match status" value="1"/>
</dbReference>
<keyword evidence="9 16" id="KW-1133">Transmembrane helix</keyword>
<evidence type="ECO:0000256" key="13">
    <source>
        <dbReference type="ARBA" id="ARBA00023170"/>
    </source>
</evidence>
<dbReference type="Proteomes" id="UP000694404">
    <property type="component" value="Unplaced"/>
</dbReference>
<name>A0A8C0JDR7_CHEAB</name>
<feature type="domain" description="Receptor L-domain" evidence="18">
    <location>
        <begin position="142"/>
        <end position="261"/>
    </location>
</feature>
<dbReference type="InterPro" id="IPR006211">
    <property type="entry name" value="Furin-like_Cys-rich_dom"/>
</dbReference>
<organism evidence="21 22">
    <name type="scientific">Chelonoidis abingdonii</name>
    <name type="common">Abingdon island giant tortoise</name>
    <name type="synonym">Testudo abingdonii</name>
    <dbReference type="NCBI Taxonomy" id="106734"/>
    <lineage>
        <taxon>Eukaryota</taxon>
        <taxon>Metazoa</taxon>
        <taxon>Chordata</taxon>
        <taxon>Craniata</taxon>
        <taxon>Vertebrata</taxon>
        <taxon>Euteleostomi</taxon>
        <taxon>Archelosauria</taxon>
        <taxon>Testudinata</taxon>
        <taxon>Testudines</taxon>
        <taxon>Cryptodira</taxon>
        <taxon>Durocryptodira</taxon>
        <taxon>Testudinoidea</taxon>
        <taxon>Testudinidae</taxon>
        <taxon>Chelonoidis</taxon>
    </lineage>
</organism>
<feature type="domain" description="Growth factor receptor" evidence="19">
    <location>
        <begin position="283"/>
        <end position="324"/>
    </location>
</feature>
<evidence type="ECO:0000256" key="11">
    <source>
        <dbReference type="ARBA" id="ARBA00023137"/>
    </source>
</evidence>
<dbReference type="Pfam" id="PF21314">
    <property type="entry name" value="TM_ErbB1"/>
    <property type="match status" value="1"/>
</dbReference>
<dbReference type="Gene3D" id="1.20.5.100">
    <property type="entry name" value="Cytochrome c1, transmembrane anchor, C-terminal"/>
    <property type="match status" value="1"/>
</dbReference>
<keyword evidence="13" id="KW-0675">Receptor</keyword>
<dbReference type="InterPro" id="IPR049328">
    <property type="entry name" value="TM_ErbB1"/>
</dbReference>
<evidence type="ECO:0000313" key="22">
    <source>
        <dbReference type="Proteomes" id="UP000694404"/>
    </source>
</evidence>
<keyword evidence="8" id="KW-0067">ATP-binding</keyword>
<feature type="domain" description="Growth factor receptor" evidence="19">
    <location>
        <begin position="328"/>
        <end position="378"/>
    </location>
</feature>
<protein>
    <recommendedName>
        <fullName evidence="2">receptor protein-tyrosine kinase</fullName>
        <ecNumber evidence="2">2.7.10.1</ecNumber>
    </recommendedName>
</protein>
<evidence type="ECO:0000313" key="21">
    <source>
        <dbReference type="Ensembl" id="ENSCABP00000030316.1"/>
    </source>
</evidence>
<evidence type="ECO:0000256" key="14">
    <source>
        <dbReference type="ARBA" id="ARBA00023180"/>
    </source>
</evidence>
<evidence type="ECO:0000256" key="5">
    <source>
        <dbReference type="ARBA" id="ARBA00022692"/>
    </source>
</evidence>
<dbReference type="SUPFAM" id="SSF52058">
    <property type="entry name" value="L domain-like"/>
    <property type="match status" value="1"/>
</dbReference>
<dbReference type="Gene3D" id="3.80.20.20">
    <property type="entry name" value="Receptor L-domain"/>
    <property type="match status" value="1"/>
</dbReference>
<evidence type="ECO:0000256" key="8">
    <source>
        <dbReference type="ARBA" id="ARBA00022840"/>
    </source>
</evidence>
<evidence type="ECO:0000256" key="12">
    <source>
        <dbReference type="ARBA" id="ARBA00023157"/>
    </source>
</evidence>
<dbReference type="CDD" id="cd00064">
    <property type="entry name" value="FU"/>
    <property type="match status" value="1"/>
</dbReference>
<reference evidence="21" key="2">
    <citation type="submission" date="2025-09" db="UniProtKB">
        <authorList>
            <consortium name="Ensembl"/>
        </authorList>
    </citation>
    <scope>IDENTIFICATION</scope>
</reference>
<keyword evidence="10 16" id="KW-0472">Membrane</keyword>
<dbReference type="FunFam" id="2.10.220.10:FF:000010">
    <property type="entry name" value="Receptor protein-tyrosine kinase"/>
    <property type="match status" value="1"/>
</dbReference>
<dbReference type="InterPro" id="IPR006212">
    <property type="entry name" value="Furin_repeat"/>
</dbReference>
<evidence type="ECO:0000256" key="9">
    <source>
        <dbReference type="ARBA" id="ARBA00022989"/>
    </source>
</evidence>
<keyword evidence="14" id="KW-0325">Glycoprotein</keyword>
<dbReference type="Gene3D" id="2.10.220.10">
    <property type="entry name" value="Hormone Receptor, Insulin-like Growth Factor Receptor 1, Chain A, domain 2"/>
    <property type="match status" value="3"/>
</dbReference>
<keyword evidence="4" id="KW-0808">Transferase</keyword>
<dbReference type="EC" id="2.7.10.1" evidence="2"/>
<dbReference type="Pfam" id="PF01030">
    <property type="entry name" value="Recep_L_domain"/>
    <property type="match status" value="1"/>
</dbReference>
<evidence type="ECO:0000256" key="6">
    <source>
        <dbReference type="ARBA" id="ARBA00022741"/>
    </source>
</evidence>
<feature type="domain" description="Furin-like cysteine-rich" evidence="17">
    <location>
        <begin position="2"/>
        <end position="119"/>
    </location>
</feature>
<keyword evidence="12" id="KW-1015">Disulfide bond</keyword>
<dbReference type="CDD" id="cd12094">
    <property type="entry name" value="TM_ErbB2"/>
    <property type="match status" value="1"/>
</dbReference>
<evidence type="ECO:0000256" key="3">
    <source>
        <dbReference type="ARBA" id="ARBA00022553"/>
    </source>
</evidence>
<keyword evidence="11" id="KW-0829">Tyrosine-protein kinase</keyword>
<evidence type="ECO:0000259" key="19">
    <source>
        <dbReference type="Pfam" id="PF14843"/>
    </source>
</evidence>
<evidence type="ECO:0000259" key="17">
    <source>
        <dbReference type="Pfam" id="PF00757"/>
    </source>
</evidence>
<comment type="catalytic activity">
    <reaction evidence="15">
        <text>L-tyrosyl-[protein] + ATP = O-phospho-L-tyrosyl-[protein] + ADP + H(+)</text>
        <dbReference type="Rhea" id="RHEA:10596"/>
        <dbReference type="Rhea" id="RHEA-COMP:10136"/>
        <dbReference type="Rhea" id="RHEA-COMP:20101"/>
        <dbReference type="ChEBI" id="CHEBI:15378"/>
        <dbReference type="ChEBI" id="CHEBI:30616"/>
        <dbReference type="ChEBI" id="CHEBI:46858"/>
        <dbReference type="ChEBI" id="CHEBI:61978"/>
        <dbReference type="ChEBI" id="CHEBI:456216"/>
        <dbReference type="EC" id="2.7.10.1"/>
    </reaction>
</comment>
<evidence type="ECO:0000256" key="16">
    <source>
        <dbReference type="SAM" id="Phobius"/>
    </source>
</evidence>
<dbReference type="InterPro" id="IPR036941">
    <property type="entry name" value="Rcpt_L-dom_sf"/>
</dbReference>
<evidence type="ECO:0000256" key="15">
    <source>
        <dbReference type="ARBA" id="ARBA00051243"/>
    </source>
</evidence>
<dbReference type="Pfam" id="PF14843">
    <property type="entry name" value="GF_recep_IV"/>
    <property type="match status" value="2"/>
</dbReference>
<gene>
    <name evidence="21" type="primary">ERBB2</name>
</gene>
<keyword evidence="7" id="KW-0418">Kinase</keyword>
<comment type="subcellular location">
    <subcellularLocation>
        <location evidence="1">Membrane</location>
        <topology evidence="1">Single-pass type I membrane protein</topology>
    </subcellularLocation>
</comment>
<keyword evidence="3" id="KW-0597">Phosphoprotein</keyword>
<dbReference type="InterPro" id="IPR000494">
    <property type="entry name" value="Rcpt_L-dom"/>
</dbReference>
<evidence type="ECO:0000259" key="18">
    <source>
        <dbReference type="Pfam" id="PF01030"/>
    </source>
</evidence>
<keyword evidence="5 16" id="KW-0812">Transmembrane</keyword>
<dbReference type="InterPro" id="IPR009030">
    <property type="entry name" value="Growth_fac_rcpt_cys_sf"/>
</dbReference>
<dbReference type="GO" id="GO:0005524">
    <property type="term" value="F:ATP binding"/>
    <property type="evidence" value="ECO:0007669"/>
    <property type="project" value="UniProtKB-KW"/>
</dbReference>
<dbReference type="AlphaFoldDB" id="A0A8C0JDR7"/>
<evidence type="ECO:0000259" key="20">
    <source>
        <dbReference type="Pfam" id="PF21314"/>
    </source>
</evidence>
<feature type="domain" description="Epidermal growth factor receptor-like transmembrane-juxtamembrane segment" evidence="20">
    <location>
        <begin position="400"/>
        <end position="435"/>
    </location>
</feature>
<reference evidence="21" key="1">
    <citation type="submission" date="2025-08" db="UniProtKB">
        <authorList>
            <consortium name="Ensembl"/>
        </authorList>
    </citation>
    <scope>IDENTIFICATION</scope>
</reference>
<keyword evidence="22" id="KW-1185">Reference proteome</keyword>
<dbReference type="GO" id="GO:0016020">
    <property type="term" value="C:membrane"/>
    <property type="evidence" value="ECO:0007669"/>
    <property type="project" value="UniProtKB-SubCell"/>
</dbReference>
<evidence type="ECO:0000256" key="2">
    <source>
        <dbReference type="ARBA" id="ARBA00011902"/>
    </source>
</evidence>
<keyword evidence="6" id="KW-0547">Nucleotide-binding</keyword>
<evidence type="ECO:0000256" key="7">
    <source>
        <dbReference type="ARBA" id="ARBA00022777"/>
    </source>
</evidence>